<protein>
    <submittedName>
        <fullName evidence="1">Uncharacterized protein</fullName>
    </submittedName>
</protein>
<accession>A0A401LQJ8</accession>
<comment type="caution">
    <text evidence="1">The sequence shown here is derived from an EMBL/GenBank/DDBJ whole genome shotgun (WGS) entry which is preliminary data.</text>
</comment>
<name>A0A401LQJ8_9BACE</name>
<dbReference type="RefSeq" id="WP_200832859.1">
    <property type="nucleotide sequence ID" value="NZ_BHWB01000002.1"/>
</dbReference>
<gene>
    <name evidence="1" type="ORF">KGMB02408_06860</name>
</gene>
<sequence length="55" mass="6525">MCNGYVPLYLHWISQQTLQGLSYYLSQIDERINGMIFYELPYQDVADFDYPEIAV</sequence>
<dbReference type="Proteomes" id="UP000288079">
    <property type="component" value="Unassembled WGS sequence"/>
</dbReference>
<proteinExistence type="predicted"/>
<organism evidence="1 2">
    <name type="scientific">Bacteroides faecalis</name>
    <dbReference type="NCBI Taxonomy" id="2447885"/>
    <lineage>
        <taxon>Bacteria</taxon>
        <taxon>Pseudomonadati</taxon>
        <taxon>Bacteroidota</taxon>
        <taxon>Bacteroidia</taxon>
        <taxon>Bacteroidales</taxon>
        <taxon>Bacteroidaceae</taxon>
        <taxon>Bacteroides</taxon>
    </lineage>
</organism>
<evidence type="ECO:0000313" key="2">
    <source>
        <dbReference type="Proteomes" id="UP000288079"/>
    </source>
</evidence>
<evidence type="ECO:0000313" key="1">
    <source>
        <dbReference type="EMBL" id="GCB33741.1"/>
    </source>
</evidence>
<dbReference type="EMBL" id="BHWB01000002">
    <property type="protein sequence ID" value="GCB33741.1"/>
    <property type="molecule type" value="Genomic_DNA"/>
</dbReference>
<keyword evidence="2" id="KW-1185">Reference proteome</keyword>
<dbReference type="AlphaFoldDB" id="A0A401LQJ8"/>
<reference evidence="1 2" key="1">
    <citation type="submission" date="2018-10" db="EMBL/GenBank/DDBJ databases">
        <title>Draft Genome Sequence of Bacteroides sp. KCTC 15687.</title>
        <authorList>
            <person name="Yu S.Y."/>
            <person name="Kim J.S."/>
            <person name="Oh B.S."/>
            <person name="Park S.H."/>
            <person name="Kang S.W."/>
            <person name="Park J.E."/>
            <person name="Choi S.H."/>
            <person name="Han K.I."/>
            <person name="Lee K.C."/>
            <person name="Eom M.K."/>
            <person name="Suh M.K."/>
            <person name="Lee D.H."/>
            <person name="Yoon H."/>
            <person name="Kim B."/>
            <person name="Yang S.J."/>
            <person name="Lee J.S."/>
            <person name="Lee J.H."/>
        </authorList>
    </citation>
    <scope>NUCLEOTIDE SEQUENCE [LARGE SCALE GENOMIC DNA]</scope>
    <source>
        <strain evidence="1 2">KCTC 15687</strain>
    </source>
</reference>